<feature type="transmembrane region" description="Helical" evidence="1">
    <location>
        <begin position="93"/>
        <end position="116"/>
    </location>
</feature>
<evidence type="ECO:0000256" key="1">
    <source>
        <dbReference type="SAM" id="Phobius"/>
    </source>
</evidence>
<keyword evidence="1" id="KW-1133">Transmembrane helix</keyword>
<gene>
    <name evidence="2" type="ORF">NYR54_14755</name>
</gene>
<dbReference type="Proteomes" id="UP001149009">
    <property type="component" value="Unassembled WGS sequence"/>
</dbReference>
<dbReference type="RefSeq" id="WP_261516467.1">
    <property type="nucleotide sequence ID" value="NZ_JAODNV010000016.1"/>
</dbReference>
<comment type="caution">
    <text evidence="2">The sequence shown here is derived from an EMBL/GenBank/DDBJ whole genome shotgun (WGS) entry which is preliminary data.</text>
</comment>
<keyword evidence="1" id="KW-0472">Membrane</keyword>
<evidence type="ECO:0000313" key="2">
    <source>
        <dbReference type="EMBL" id="MCT8991540.1"/>
    </source>
</evidence>
<protein>
    <submittedName>
        <fullName evidence="2">Uncharacterized protein</fullName>
    </submittedName>
</protein>
<accession>A0A9X2X9P7</accession>
<evidence type="ECO:0000313" key="3">
    <source>
        <dbReference type="Proteomes" id="UP001149009"/>
    </source>
</evidence>
<proteinExistence type="predicted"/>
<feature type="transmembrane region" description="Helical" evidence="1">
    <location>
        <begin position="69"/>
        <end position="87"/>
    </location>
</feature>
<sequence>MTVPSFLCEKLFPALYDPAATLVFGKRRLKKTDDTFKAQMLAHHMVRELMFWDRYSAYMSSIDVKSQTLIAYTSVVLVVISLFYTAAFPQDRFTQLFSLGMLIAHLAIVACLLRCLSITGYRFSSIDFTEVCKNFEELSTWGQSTESNAHKPPIWDLRFEQEALVDTILEKHRAFARSYEPERSKRRHELEQLISSRLGDKQASMPKNSNETSSKAQDFIQMLHEKFEEIRESITI</sequence>
<reference evidence="2" key="1">
    <citation type="submission" date="2022-08" db="EMBL/GenBank/DDBJ databases">
        <title>Chelativorans sichuanense sp. nov., a paraffin oil-degrading bacterium isolated from a mixture of oil-based drill cuttings and paddy soil.</title>
        <authorList>
            <person name="Yu J."/>
            <person name="Liu H."/>
            <person name="Chen Q."/>
        </authorList>
    </citation>
    <scope>NUCLEOTIDE SEQUENCE</scope>
    <source>
        <strain evidence="2">SCAU 2101</strain>
    </source>
</reference>
<keyword evidence="1" id="KW-0812">Transmembrane</keyword>
<organism evidence="2 3">
    <name type="scientific">Chelativorans petroleitrophicus</name>
    <dbReference type="NCBI Taxonomy" id="2975484"/>
    <lineage>
        <taxon>Bacteria</taxon>
        <taxon>Pseudomonadati</taxon>
        <taxon>Pseudomonadota</taxon>
        <taxon>Alphaproteobacteria</taxon>
        <taxon>Hyphomicrobiales</taxon>
        <taxon>Phyllobacteriaceae</taxon>
        <taxon>Chelativorans</taxon>
    </lineage>
</organism>
<dbReference type="AlphaFoldDB" id="A0A9X2X9P7"/>
<keyword evidence="3" id="KW-1185">Reference proteome</keyword>
<dbReference type="EMBL" id="JAODNV010000016">
    <property type="protein sequence ID" value="MCT8991540.1"/>
    <property type="molecule type" value="Genomic_DNA"/>
</dbReference>
<name>A0A9X2X9P7_9HYPH</name>